<keyword evidence="2" id="KW-1185">Reference proteome</keyword>
<proteinExistence type="predicted"/>
<name>A0ACC6FU54_9HELI</name>
<dbReference type="Proteomes" id="UP001173802">
    <property type="component" value="Unassembled WGS sequence"/>
</dbReference>
<evidence type="ECO:0000313" key="2">
    <source>
        <dbReference type="Proteomes" id="UP001173802"/>
    </source>
</evidence>
<accession>A0ACC6FU54</accession>
<reference evidence="1 2" key="1">
    <citation type="journal article" date="2023" name="Microorganisms">
        <title>Isolation and Genomic Characteristics of Cat-Borne Campylobacter felis sp. nov. and Sheep-Borne Campylobacter ovis sp. nov.</title>
        <authorList>
            <person name="Wang H."/>
            <person name="Li Y."/>
            <person name="Gu Y."/>
            <person name="Zhou G."/>
            <person name="Chen X."/>
            <person name="Zhang X."/>
            <person name="Shao Z."/>
            <person name="Zhang J."/>
            <person name="Zhang M."/>
        </authorList>
    </citation>
    <scope>NUCLEOTIDE SEQUENCE [LARGE SCALE GENOMIC DNA]</scope>
    <source>
        <strain evidence="1 2">XJK30-2</strain>
    </source>
</reference>
<protein>
    <submittedName>
        <fullName evidence="1">Uncharacterized protein</fullName>
    </submittedName>
</protein>
<sequence>MAGSPKRLGSIAYEIFLRHCIGDYVLFMDLQSDPLEVALAMLESCHNYDITIATRKSKPYNFAQKYTSKLFYKLLRAFSDGAYREEFSEFCVLSRRAINVLLRTQDDIKLLRFIDFDSTLKICEHPYTPTKIPKKSLLDSINLGLDMLFGRSYKLLRLGTGLCLGFAIFNVLYGLYIIISFYFMPHIAQGWTSTSSYMVLSNIGLFSMLCIFGEYMRIILLRQKDAIYEIIDEQSSVVLDYVEPNIKES</sequence>
<evidence type="ECO:0000313" key="1">
    <source>
        <dbReference type="EMBL" id="MDL0082447.1"/>
    </source>
</evidence>
<dbReference type="EMBL" id="JANURN010000006">
    <property type="protein sequence ID" value="MDL0082447.1"/>
    <property type="molecule type" value="Genomic_DNA"/>
</dbReference>
<gene>
    <name evidence="1" type="ORF">NYG90_07160</name>
</gene>
<comment type="caution">
    <text evidence="1">The sequence shown here is derived from an EMBL/GenBank/DDBJ whole genome shotgun (WGS) entry which is preliminary data.</text>
</comment>
<organism evidence="1 2">
    <name type="scientific">Helicobacter zhangjianzhongii</name>
    <dbReference type="NCBI Taxonomy" id="2974574"/>
    <lineage>
        <taxon>Bacteria</taxon>
        <taxon>Pseudomonadati</taxon>
        <taxon>Campylobacterota</taxon>
        <taxon>Epsilonproteobacteria</taxon>
        <taxon>Campylobacterales</taxon>
        <taxon>Helicobacteraceae</taxon>
        <taxon>Helicobacter</taxon>
    </lineage>
</organism>